<dbReference type="InterPro" id="IPR002172">
    <property type="entry name" value="LDrepeatLR_classA_rpt"/>
</dbReference>
<feature type="disulfide bond" evidence="8">
    <location>
        <begin position="780"/>
        <end position="795"/>
    </location>
</feature>
<evidence type="ECO:0000313" key="12">
    <source>
        <dbReference type="EMBL" id="VDD75853.1"/>
    </source>
</evidence>
<gene>
    <name evidence="12" type="ORF">MCOS_LOCUS1856</name>
</gene>
<feature type="domain" description="Ig-like" evidence="10">
    <location>
        <begin position="615"/>
        <end position="698"/>
    </location>
</feature>
<dbReference type="GO" id="GO:0050839">
    <property type="term" value="F:cell adhesion molecule binding"/>
    <property type="evidence" value="ECO:0007669"/>
    <property type="project" value="TreeGrafter"/>
</dbReference>
<dbReference type="Pfam" id="PF00052">
    <property type="entry name" value="Laminin_B"/>
    <property type="match status" value="1"/>
</dbReference>
<dbReference type="CDD" id="cd00055">
    <property type="entry name" value="EGF_Lam"/>
    <property type="match status" value="2"/>
</dbReference>
<evidence type="ECO:0000256" key="9">
    <source>
        <dbReference type="SAM" id="SignalP"/>
    </source>
</evidence>
<dbReference type="SMART" id="SM00409">
    <property type="entry name" value="IG"/>
    <property type="match status" value="5"/>
</dbReference>
<dbReference type="InterPro" id="IPR051275">
    <property type="entry name" value="Cell_adhesion_signaling"/>
</dbReference>
<dbReference type="InterPro" id="IPR002049">
    <property type="entry name" value="LE_dom"/>
</dbReference>
<evidence type="ECO:0000259" key="11">
    <source>
        <dbReference type="PROSITE" id="PS51115"/>
    </source>
</evidence>
<dbReference type="InterPro" id="IPR013783">
    <property type="entry name" value="Ig-like_fold"/>
</dbReference>
<dbReference type="InterPro" id="IPR000034">
    <property type="entry name" value="Laminin_IV"/>
</dbReference>
<comment type="caution">
    <text evidence="8">Lacks conserved residue(s) required for the propagation of feature annotation.</text>
</comment>
<evidence type="ECO:0000256" key="5">
    <source>
        <dbReference type="ARBA" id="ARBA00023157"/>
    </source>
</evidence>
<dbReference type="PROSITE" id="PS51115">
    <property type="entry name" value="LAMININ_IVA"/>
    <property type="match status" value="1"/>
</dbReference>
<keyword evidence="2 9" id="KW-0732">Signal</keyword>
<keyword evidence="3" id="KW-0677">Repeat</keyword>
<dbReference type="SUPFAM" id="SSF48726">
    <property type="entry name" value="Immunoglobulin"/>
    <property type="match status" value="4"/>
</dbReference>
<evidence type="ECO:0000256" key="3">
    <source>
        <dbReference type="ARBA" id="ARBA00022737"/>
    </source>
</evidence>
<feature type="disulfide bond" evidence="8">
    <location>
        <begin position="715"/>
        <end position="727"/>
    </location>
</feature>
<dbReference type="SMART" id="SM00192">
    <property type="entry name" value="LDLa"/>
    <property type="match status" value="3"/>
</dbReference>
<dbReference type="GO" id="GO:0005911">
    <property type="term" value="C:cell-cell junction"/>
    <property type="evidence" value="ECO:0007669"/>
    <property type="project" value="TreeGrafter"/>
</dbReference>
<dbReference type="PROSITE" id="PS50068">
    <property type="entry name" value="LDLRA_2"/>
    <property type="match status" value="2"/>
</dbReference>
<dbReference type="InterPro" id="IPR036179">
    <property type="entry name" value="Ig-like_dom_sf"/>
</dbReference>
<dbReference type="OrthoDB" id="10055367at2759"/>
<feature type="domain" description="Ig-like" evidence="10">
    <location>
        <begin position="145"/>
        <end position="220"/>
    </location>
</feature>
<keyword evidence="4" id="KW-0472">Membrane</keyword>
<comment type="subcellular location">
    <subcellularLocation>
        <location evidence="1">Membrane</location>
        <topology evidence="1">Single-pass type I membrane protein</topology>
    </subcellularLocation>
</comment>
<dbReference type="Gene3D" id="4.10.400.10">
    <property type="entry name" value="Low-density Lipoprotein Receptor"/>
    <property type="match status" value="3"/>
</dbReference>
<dbReference type="PROSITE" id="PS01209">
    <property type="entry name" value="LDLRA_1"/>
    <property type="match status" value="1"/>
</dbReference>
<dbReference type="Gene3D" id="2.60.40.10">
    <property type="entry name" value="Immunoglobulins"/>
    <property type="match status" value="5"/>
</dbReference>
<dbReference type="PANTHER" id="PTHR11640:SF158">
    <property type="entry name" value="V-SET AND IMMUNOGLOBULIN DOMAIN-CONTAINING PROTEIN 10-LIKE 2"/>
    <property type="match status" value="1"/>
</dbReference>
<keyword evidence="6" id="KW-0325">Glycoprotein</keyword>
<evidence type="ECO:0000256" key="1">
    <source>
        <dbReference type="ARBA" id="ARBA00004479"/>
    </source>
</evidence>
<dbReference type="InterPro" id="IPR023415">
    <property type="entry name" value="LDLR_class-A_CS"/>
</dbReference>
<evidence type="ECO:0008006" key="14">
    <source>
        <dbReference type="Google" id="ProtNLM"/>
    </source>
</evidence>
<dbReference type="AlphaFoldDB" id="A0A158QT18"/>
<sequence>MAVGTLRPGRARMRWLWSLPLLISALLSVCQAEPRHYQVNLRLRENSPLLELRCPLYHAAPGDVLVFSDMHQKAVMRVALREATPAPVLALPTESLNKYAKAFIFYCEVLEAKTLSLVSKTTFIVQRLSPTKIKVPVYDTFHYEPEEVDVLRVKLGETLQVPCPTKAAKVGWFRAAGEQVLHADSKTAVEVLHFASVKPSDLGVYYCGAHPTTGSHTSLTVKKFIVVGNENSVLTKMAKMNVTGDHEVVHVCPQPTDRPSPSDLVIWERPLGVVHLIYSGKRQITRQTPADSEKAFHCSVEGSSVQRALRSTDAPLVRARRSIAKPQFILREVGPGAKTATVECRWEGGENVRYEWLHDGQGVIGTEPQQEVNLATMLERGASHPSDDGERYICAVFDADSGEKLSENTFTGVTKFKQPELNSVELTEEPDSITMLYPDEQLEIHCDIPSSAPFRARDVDWYINGKKLGRVANRVDTGKSSILGYNEMTADRSGTYACRFGDTVLSTHLLVRERTVSINIEPKEDHKSSGINDAAEFHCRVSGVKNGGKDIQWSFIPEGSTDEESLPWDVETDTPAAVPATSFIYIRNPEKRHEGQYICRIRQQMDVARLIVEDKKITVNPEVVTARPGSTVRFFCSVTLQDGRSPRGGVTKVTWFRKDRNLLEPGREEIITGTSASNAAVLVVKHVDRNSNDVVYVCSDGFRTAEAKILIQEVCGPGERSCGGDKCIAENLFCNGVPDCPDGSDEIPERCRECEPNQYACLAFEGKEPSRFCYLRSWHCDGEDDCGNGFDESNCPEADPKTPCSNKFFLCPENHRPIPRSYLCDTQEDCEPTGSDETDCSRPSVIYPPRGHDVLGIKGTNVTLKCVIHGRPPPAINWRFNWGPIKTDVPYVENTTVEGCDRVTSYLTLINIDPRASGMYTCEGVTYQDRVLAPDYTVNVGAGTYCTEPKFNDAAWNEDMCLDCYCSGVSEACTSLRGYSLAPSDKVAKPSISDVRLVAYDSLDNELPGELQGLQLTDSTFTIAVPDANNTYLEGTFGLTGDWTNSYSLFLKTDVTLVGPMTGYKPMAAIVLEGNGEKIYFCNPPNKPVLYTDASGYQNALNVRLTERDGWVTGSPDCEGDSVPVTREQMMRVLANVEKLRFRVNLYAGQQAYKLENLRLEHVVPSDALGTLHPEIERCECPEGYKGLSCEQCASGYEHDPKDPTKCRLACACDECDSEGNCINCPGNATGPDCQECKIGFYRAPDQPTSAPCQPCEKCGGGLPQ</sequence>
<dbReference type="SUPFAM" id="SSF57424">
    <property type="entry name" value="LDL receptor-like module"/>
    <property type="match status" value="3"/>
</dbReference>
<dbReference type="Pfam" id="PF00057">
    <property type="entry name" value="Ldl_recept_a"/>
    <property type="match status" value="1"/>
</dbReference>
<dbReference type="EMBL" id="UXSR01000262">
    <property type="protein sequence ID" value="VDD75853.1"/>
    <property type="molecule type" value="Genomic_DNA"/>
</dbReference>
<proteinExistence type="predicted"/>
<feature type="domain" description="Ig-like" evidence="10">
    <location>
        <begin position="522"/>
        <end position="603"/>
    </location>
</feature>
<keyword evidence="5 8" id="KW-1015">Disulfide bond</keyword>
<feature type="domain" description="Ig-like" evidence="10">
    <location>
        <begin position="419"/>
        <end position="517"/>
    </location>
</feature>
<dbReference type="InterPro" id="IPR003599">
    <property type="entry name" value="Ig_sub"/>
</dbReference>
<dbReference type="InterPro" id="IPR007110">
    <property type="entry name" value="Ig-like_dom"/>
</dbReference>
<feature type="disulfide bond" evidence="8">
    <location>
        <begin position="722"/>
        <end position="740"/>
    </location>
</feature>
<dbReference type="InterPro" id="IPR036055">
    <property type="entry name" value="LDL_receptor-like_sf"/>
</dbReference>
<dbReference type="GO" id="GO:0005886">
    <property type="term" value="C:plasma membrane"/>
    <property type="evidence" value="ECO:0007669"/>
    <property type="project" value="TreeGrafter"/>
</dbReference>
<dbReference type="PANTHER" id="PTHR11640">
    <property type="entry name" value="NEPHRIN"/>
    <property type="match status" value="1"/>
</dbReference>
<dbReference type="GO" id="GO:0030154">
    <property type="term" value="P:cell differentiation"/>
    <property type="evidence" value="ECO:0007669"/>
    <property type="project" value="UniProtKB-ARBA"/>
</dbReference>
<dbReference type="InterPro" id="IPR003598">
    <property type="entry name" value="Ig_sub2"/>
</dbReference>
<accession>A0A158QT18</accession>
<protein>
    <recommendedName>
        <fullName evidence="14">Basement membrane-specific heparan sulfate proteoglycan core protein</fullName>
    </recommendedName>
</protein>
<dbReference type="Gene3D" id="2.170.300.10">
    <property type="entry name" value="Tie2 ligand-binding domain superfamily"/>
    <property type="match status" value="1"/>
</dbReference>
<name>A0A158QT18_MESCO</name>
<dbReference type="PRINTS" id="PR00261">
    <property type="entry name" value="LDLRECEPTOR"/>
</dbReference>
<evidence type="ECO:0000259" key="10">
    <source>
        <dbReference type="PROSITE" id="PS50835"/>
    </source>
</evidence>
<organism evidence="12 13">
    <name type="scientific">Mesocestoides corti</name>
    <name type="common">Flatworm</name>
    <dbReference type="NCBI Taxonomy" id="53468"/>
    <lineage>
        <taxon>Eukaryota</taxon>
        <taxon>Metazoa</taxon>
        <taxon>Spiralia</taxon>
        <taxon>Lophotrochozoa</taxon>
        <taxon>Platyhelminthes</taxon>
        <taxon>Cestoda</taxon>
        <taxon>Eucestoda</taxon>
        <taxon>Cyclophyllidea</taxon>
        <taxon>Mesocestoididae</taxon>
        <taxon>Mesocestoides</taxon>
    </lineage>
</organism>
<dbReference type="Pfam" id="PF13927">
    <property type="entry name" value="Ig_3"/>
    <property type="match status" value="1"/>
</dbReference>
<keyword evidence="13" id="KW-1185">Reference proteome</keyword>
<feature type="signal peptide" evidence="9">
    <location>
        <begin position="1"/>
        <end position="32"/>
    </location>
</feature>
<reference evidence="12 13" key="1">
    <citation type="submission" date="2018-10" db="EMBL/GenBank/DDBJ databases">
        <authorList>
            <consortium name="Pathogen Informatics"/>
        </authorList>
    </citation>
    <scope>NUCLEOTIDE SEQUENCE [LARGE SCALE GENOMIC DNA]</scope>
</reference>
<evidence type="ECO:0000313" key="13">
    <source>
        <dbReference type="Proteomes" id="UP000267029"/>
    </source>
</evidence>
<dbReference type="STRING" id="53468.A0A158QT18"/>
<dbReference type="CDD" id="cd00112">
    <property type="entry name" value="LDLa"/>
    <property type="match status" value="3"/>
</dbReference>
<evidence type="ECO:0000256" key="8">
    <source>
        <dbReference type="PROSITE-ProRule" id="PRU00124"/>
    </source>
</evidence>
<feature type="chain" id="PRO_5030022130" description="Basement membrane-specific heparan sulfate proteoglycan core protein" evidence="9">
    <location>
        <begin position="33"/>
        <end position="1265"/>
    </location>
</feature>
<feature type="domain" description="Laminin IV type A" evidence="11">
    <location>
        <begin position="974"/>
        <end position="1178"/>
    </location>
</feature>
<evidence type="ECO:0000256" key="7">
    <source>
        <dbReference type="ARBA" id="ARBA00023319"/>
    </source>
</evidence>
<dbReference type="SMART" id="SM00180">
    <property type="entry name" value="EGF_Lam"/>
    <property type="match status" value="2"/>
</dbReference>
<evidence type="ECO:0000256" key="2">
    <source>
        <dbReference type="ARBA" id="ARBA00022729"/>
    </source>
</evidence>
<dbReference type="PROSITE" id="PS01248">
    <property type="entry name" value="EGF_LAM_1"/>
    <property type="match status" value="1"/>
</dbReference>
<evidence type="ECO:0000256" key="4">
    <source>
        <dbReference type="ARBA" id="ARBA00023136"/>
    </source>
</evidence>
<dbReference type="PROSITE" id="PS50835">
    <property type="entry name" value="IG_LIKE"/>
    <property type="match status" value="6"/>
</dbReference>
<keyword evidence="7" id="KW-0393">Immunoglobulin domain</keyword>
<dbReference type="SMART" id="SM00408">
    <property type="entry name" value="IGc2"/>
    <property type="match status" value="3"/>
</dbReference>
<evidence type="ECO:0000256" key="6">
    <source>
        <dbReference type="ARBA" id="ARBA00023180"/>
    </source>
</evidence>
<dbReference type="GO" id="GO:0098609">
    <property type="term" value="P:cell-cell adhesion"/>
    <property type="evidence" value="ECO:0007669"/>
    <property type="project" value="TreeGrafter"/>
</dbReference>
<feature type="domain" description="Ig-like" evidence="10">
    <location>
        <begin position="843"/>
        <end position="939"/>
    </location>
</feature>
<feature type="domain" description="Ig-like" evidence="10">
    <location>
        <begin position="326"/>
        <end position="411"/>
    </location>
</feature>
<dbReference type="Proteomes" id="UP000267029">
    <property type="component" value="Unassembled WGS sequence"/>
</dbReference>